<protein>
    <submittedName>
        <fullName evidence="3">Uncharacterized protein</fullName>
    </submittedName>
</protein>
<dbReference type="OrthoDB" id="10478324at2759"/>
<keyword evidence="4" id="KW-1185">Reference proteome</keyword>
<reference evidence="3 4" key="1">
    <citation type="submission" date="2012-04" db="EMBL/GenBank/DDBJ databases">
        <title>The Genome Sequence of Saprolegnia declina VS20.</title>
        <authorList>
            <consortium name="The Broad Institute Genome Sequencing Platform"/>
            <person name="Russ C."/>
            <person name="Nusbaum C."/>
            <person name="Tyler B."/>
            <person name="van West P."/>
            <person name="Dieguez-Uribeondo J."/>
            <person name="de Bruijn I."/>
            <person name="Tripathy S."/>
            <person name="Jiang R."/>
            <person name="Young S.K."/>
            <person name="Zeng Q."/>
            <person name="Gargeya S."/>
            <person name="Fitzgerald M."/>
            <person name="Haas B."/>
            <person name="Abouelleil A."/>
            <person name="Alvarado L."/>
            <person name="Arachchi H.M."/>
            <person name="Berlin A."/>
            <person name="Chapman S.B."/>
            <person name="Goldberg J."/>
            <person name="Griggs A."/>
            <person name="Gujja S."/>
            <person name="Hansen M."/>
            <person name="Howarth C."/>
            <person name="Imamovic A."/>
            <person name="Larimer J."/>
            <person name="McCowen C."/>
            <person name="Montmayeur A."/>
            <person name="Murphy C."/>
            <person name="Neiman D."/>
            <person name="Pearson M."/>
            <person name="Priest M."/>
            <person name="Roberts A."/>
            <person name="Saif S."/>
            <person name="Shea T."/>
            <person name="Sisk P."/>
            <person name="Sykes S."/>
            <person name="Wortman J."/>
            <person name="Nusbaum C."/>
            <person name="Birren B."/>
        </authorList>
    </citation>
    <scope>NUCLEOTIDE SEQUENCE [LARGE SCALE GENOMIC DNA]</scope>
    <source>
        <strain evidence="3 4">VS20</strain>
    </source>
</reference>
<organism evidence="3 4">
    <name type="scientific">Saprolegnia diclina (strain VS20)</name>
    <dbReference type="NCBI Taxonomy" id="1156394"/>
    <lineage>
        <taxon>Eukaryota</taxon>
        <taxon>Sar</taxon>
        <taxon>Stramenopiles</taxon>
        <taxon>Oomycota</taxon>
        <taxon>Saprolegniomycetes</taxon>
        <taxon>Saprolegniales</taxon>
        <taxon>Saprolegniaceae</taxon>
        <taxon>Saprolegnia</taxon>
    </lineage>
</organism>
<keyword evidence="1" id="KW-0812">Transmembrane</keyword>
<dbReference type="RefSeq" id="XP_008605162.1">
    <property type="nucleotide sequence ID" value="XM_008606940.1"/>
</dbReference>
<dbReference type="InParanoid" id="T0S895"/>
<proteinExistence type="predicted"/>
<feature type="signal peptide" evidence="2">
    <location>
        <begin position="1"/>
        <end position="18"/>
    </location>
</feature>
<evidence type="ECO:0000256" key="2">
    <source>
        <dbReference type="SAM" id="SignalP"/>
    </source>
</evidence>
<evidence type="ECO:0000313" key="3">
    <source>
        <dbReference type="EMBL" id="EQC41448.1"/>
    </source>
</evidence>
<dbReference type="AlphaFoldDB" id="T0S895"/>
<name>T0S895_SAPDV</name>
<keyword evidence="1" id="KW-1133">Transmembrane helix</keyword>
<sequence>MPHKSLGLLLLGSAVAQARLSYNGSSSGSAANTTATSDGYTLYGAWFTAGIVVVYMGMVASFIQRSAPDHDVTVRVGLDSNFVSVPVLEAKS</sequence>
<gene>
    <name evidence="3" type="ORF">SDRG_01416</name>
</gene>
<dbReference type="VEuPathDB" id="FungiDB:SDRG_01416"/>
<dbReference type="GeneID" id="19942143"/>
<dbReference type="Proteomes" id="UP000030762">
    <property type="component" value="Unassembled WGS sequence"/>
</dbReference>
<feature type="transmembrane region" description="Helical" evidence="1">
    <location>
        <begin position="40"/>
        <end position="63"/>
    </location>
</feature>
<evidence type="ECO:0000313" key="4">
    <source>
        <dbReference type="Proteomes" id="UP000030762"/>
    </source>
</evidence>
<feature type="chain" id="PRO_5004571447" evidence="2">
    <location>
        <begin position="19"/>
        <end position="92"/>
    </location>
</feature>
<evidence type="ECO:0000256" key="1">
    <source>
        <dbReference type="SAM" id="Phobius"/>
    </source>
</evidence>
<keyword evidence="1" id="KW-0472">Membrane</keyword>
<dbReference type="EMBL" id="JH767134">
    <property type="protein sequence ID" value="EQC41448.1"/>
    <property type="molecule type" value="Genomic_DNA"/>
</dbReference>
<accession>T0S895</accession>
<keyword evidence="2" id="KW-0732">Signal</keyword>